<dbReference type="OrthoDB" id="4358404at2759"/>
<name>A0A9W9VQG1_9EURO</name>
<protein>
    <submittedName>
        <fullName evidence="2">Uncharacterized protein</fullName>
    </submittedName>
</protein>
<sequence length="148" mass="15304">MKDLLQFLSILAATSPPVTAVVVSLQQALLTQTNRDCNGTVIGSPLTKTFGFVEIAHSGPSEIIAVPVLIGAAPNTAYNVRVIQIKDGQAVDCGSCTSGGGTLTTNNLGVGSAYIQQAVSPGATAAWVDLNEKDQCTNYYNIAPLPIV</sequence>
<gene>
    <name evidence="2" type="ORF">N7509_009988</name>
</gene>
<evidence type="ECO:0000256" key="1">
    <source>
        <dbReference type="SAM" id="SignalP"/>
    </source>
</evidence>
<dbReference type="AlphaFoldDB" id="A0A9W9VQG1"/>
<dbReference type="GeneID" id="81373605"/>
<reference evidence="2" key="1">
    <citation type="submission" date="2022-12" db="EMBL/GenBank/DDBJ databases">
        <authorList>
            <person name="Petersen C."/>
        </authorList>
    </citation>
    <scope>NUCLEOTIDE SEQUENCE</scope>
    <source>
        <strain evidence="2">IBT 29677</strain>
    </source>
</reference>
<proteinExistence type="predicted"/>
<comment type="caution">
    <text evidence="2">The sequence shown here is derived from an EMBL/GenBank/DDBJ whole genome shotgun (WGS) entry which is preliminary data.</text>
</comment>
<evidence type="ECO:0000313" key="3">
    <source>
        <dbReference type="Proteomes" id="UP001147747"/>
    </source>
</evidence>
<dbReference type="RefSeq" id="XP_056485245.1">
    <property type="nucleotide sequence ID" value="XM_056634625.1"/>
</dbReference>
<feature type="signal peptide" evidence="1">
    <location>
        <begin position="1"/>
        <end position="20"/>
    </location>
</feature>
<reference evidence="2" key="2">
    <citation type="journal article" date="2023" name="IMA Fungus">
        <title>Comparative genomic study of the Penicillium genus elucidates a diverse pangenome and 15 lateral gene transfer events.</title>
        <authorList>
            <person name="Petersen C."/>
            <person name="Sorensen T."/>
            <person name="Nielsen M.R."/>
            <person name="Sondergaard T.E."/>
            <person name="Sorensen J.L."/>
            <person name="Fitzpatrick D.A."/>
            <person name="Frisvad J.C."/>
            <person name="Nielsen K.L."/>
        </authorList>
    </citation>
    <scope>NUCLEOTIDE SEQUENCE</scope>
    <source>
        <strain evidence="2">IBT 29677</strain>
    </source>
</reference>
<keyword evidence="3" id="KW-1185">Reference proteome</keyword>
<keyword evidence="1" id="KW-0732">Signal</keyword>
<evidence type="ECO:0000313" key="2">
    <source>
        <dbReference type="EMBL" id="KAJ5387447.1"/>
    </source>
</evidence>
<dbReference type="Proteomes" id="UP001147747">
    <property type="component" value="Unassembled WGS sequence"/>
</dbReference>
<accession>A0A9W9VQG1</accession>
<feature type="chain" id="PRO_5040879769" evidence="1">
    <location>
        <begin position="21"/>
        <end position="148"/>
    </location>
</feature>
<dbReference type="EMBL" id="JAPZBU010000009">
    <property type="protein sequence ID" value="KAJ5387447.1"/>
    <property type="molecule type" value="Genomic_DNA"/>
</dbReference>
<organism evidence="2 3">
    <name type="scientific">Penicillium cosmopolitanum</name>
    <dbReference type="NCBI Taxonomy" id="1131564"/>
    <lineage>
        <taxon>Eukaryota</taxon>
        <taxon>Fungi</taxon>
        <taxon>Dikarya</taxon>
        <taxon>Ascomycota</taxon>
        <taxon>Pezizomycotina</taxon>
        <taxon>Eurotiomycetes</taxon>
        <taxon>Eurotiomycetidae</taxon>
        <taxon>Eurotiales</taxon>
        <taxon>Aspergillaceae</taxon>
        <taxon>Penicillium</taxon>
    </lineage>
</organism>